<reference evidence="2 3" key="1">
    <citation type="submission" date="2014-03" db="EMBL/GenBank/DDBJ databases">
        <title>Draft Genome Sequences of Four Burkholderia Strains.</title>
        <authorList>
            <person name="Liu X.Y."/>
            <person name="Li C.X."/>
            <person name="Xu J.H."/>
        </authorList>
    </citation>
    <scope>NUCLEOTIDE SEQUENCE [LARGE SCALE GENOMIC DNA]</scope>
    <source>
        <strain evidence="2 3">DSM 50014</strain>
    </source>
</reference>
<accession>A0A069PF76</accession>
<feature type="transmembrane region" description="Helical" evidence="1">
    <location>
        <begin position="69"/>
        <end position="87"/>
    </location>
</feature>
<dbReference type="Proteomes" id="UP000027466">
    <property type="component" value="Unassembled WGS sequence"/>
</dbReference>
<evidence type="ECO:0000256" key="1">
    <source>
        <dbReference type="SAM" id="Phobius"/>
    </source>
</evidence>
<protein>
    <submittedName>
        <fullName evidence="2">Uncharacterized protein</fullName>
    </submittedName>
</protein>
<keyword evidence="1" id="KW-0472">Membrane</keyword>
<feature type="transmembrane region" description="Helical" evidence="1">
    <location>
        <begin position="94"/>
        <end position="111"/>
    </location>
</feature>
<keyword evidence="3" id="KW-1185">Reference proteome</keyword>
<dbReference type="AlphaFoldDB" id="A0A069PF76"/>
<name>A0A069PF76_9BURK</name>
<proteinExistence type="predicted"/>
<evidence type="ECO:0000313" key="2">
    <source>
        <dbReference type="EMBL" id="KDR38494.1"/>
    </source>
</evidence>
<gene>
    <name evidence="2" type="ORF">BG61_39585</name>
</gene>
<organism evidence="2 3">
    <name type="scientific">Caballeronia glathei</name>
    <dbReference type="NCBI Taxonomy" id="60547"/>
    <lineage>
        <taxon>Bacteria</taxon>
        <taxon>Pseudomonadati</taxon>
        <taxon>Pseudomonadota</taxon>
        <taxon>Betaproteobacteria</taxon>
        <taxon>Burkholderiales</taxon>
        <taxon>Burkholderiaceae</taxon>
        <taxon>Caballeronia</taxon>
    </lineage>
</organism>
<dbReference type="STRING" id="60547.GCA_000751215_01822"/>
<sequence>MNTETASRVTAHDEHGGVFAQAHPGLPAARDASPSYERALTILILAVCWWTLIEMPVELGMSAGDRSLPALFLARLIVVVVGLAAIVDVRFSRAIFTFLCGISVLAVAPTLPLQFDDSPTCSLILSIECAIKAVFVLFVCAASLCRKTSGRLLIEELSASVPSRRGDRAIMRVFDHATTN</sequence>
<keyword evidence="1" id="KW-0812">Transmembrane</keyword>
<feature type="transmembrane region" description="Helical" evidence="1">
    <location>
        <begin position="123"/>
        <end position="145"/>
    </location>
</feature>
<dbReference type="RefSeq" id="WP_051672962.1">
    <property type="nucleotide sequence ID" value="NZ_CADFFX010000014.1"/>
</dbReference>
<comment type="caution">
    <text evidence="2">The sequence shown here is derived from an EMBL/GenBank/DDBJ whole genome shotgun (WGS) entry which is preliminary data.</text>
</comment>
<evidence type="ECO:0000313" key="3">
    <source>
        <dbReference type="Proteomes" id="UP000027466"/>
    </source>
</evidence>
<dbReference type="EMBL" id="JFHC01000087">
    <property type="protein sequence ID" value="KDR38494.1"/>
    <property type="molecule type" value="Genomic_DNA"/>
</dbReference>
<feature type="transmembrane region" description="Helical" evidence="1">
    <location>
        <begin position="39"/>
        <end position="57"/>
    </location>
</feature>
<keyword evidence="1" id="KW-1133">Transmembrane helix</keyword>